<dbReference type="GO" id="GO:0031071">
    <property type="term" value="F:cysteine desulfurase activity"/>
    <property type="evidence" value="ECO:0007669"/>
    <property type="project" value="UniProtKB-EC"/>
</dbReference>
<keyword evidence="5" id="KW-0663">Pyridoxal phosphate</keyword>
<dbReference type="PANTHER" id="PTHR11601:SF34">
    <property type="entry name" value="CYSTEINE DESULFURASE"/>
    <property type="match status" value="1"/>
</dbReference>
<evidence type="ECO:0000256" key="2">
    <source>
        <dbReference type="ARBA" id="ARBA00006490"/>
    </source>
</evidence>
<dbReference type="GO" id="GO:0046872">
    <property type="term" value="F:metal ion binding"/>
    <property type="evidence" value="ECO:0007669"/>
    <property type="project" value="UniProtKB-KW"/>
</dbReference>
<dbReference type="Gene3D" id="1.10.260.50">
    <property type="match status" value="1"/>
</dbReference>
<dbReference type="Pfam" id="PF00266">
    <property type="entry name" value="Aminotran_5"/>
    <property type="match status" value="1"/>
</dbReference>
<dbReference type="InterPro" id="IPR015422">
    <property type="entry name" value="PyrdxlP-dep_Trfase_small"/>
</dbReference>
<evidence type="ECO:0000256" key="7">
    <source>
        <dbReference type="ARBA" id="ARBA00023014"/>
    </source>
</evidence>
<keyword evidence="11" id="KW-1185">Reference proteome</keyword>
<evidence type="ECO:0000256" key="1">
    <source>
        <dbReference type="ARBA" id="ARBA00001933"/>
    </source>
</evidence>
<feature type="domain" description="Aminotransferase class V" evidence="9">
    <location>
        <begin position="7"/>
        <end position="370"/>
    </location>
</feature>
<dbReference type="EC" id="2.8.1.7" evidence="10"/>
<gene>
    <name evidence="10" type="primary">iscS</name>
    <name evidence="10" type="ORF">CMC5_046360</name>
</gene>
<evidence type="ECO:0000313" key="10">
    <source>
        <dbReference type="EMBL" id="AKT40481.1"/>
    </source>
</evidence>
<sequence length="387" mass="40661">MPDRSSIYLDWNATTPPHPDVLAAMHQAAAQAWANPASVHGPGRRARAWIERAREAVAALVGFDPRDVTLTSGGTEANNLALEHAFPPGTPGALVVSRIEHPSVVRAAEALAARGVHVAWVTPEPSGRVAPARFAEALDLATTTAPVRLVALQAVNHETGVIQPVTEVAQLAHARGARLLVDAIQAVGRLSRSTWEGADLVTVAAHKIRGPKGIGALVTRPGIQVRPILRGGAQERGLRPGTQDPMAAAGFAVAAERAEGAPARYAELASLREHLEGQLIRLGHEAGIALQQNGTDPRAPHVTNFSWPGWRGDELCAALDLEGVAVSSGSACSAGTAEPSPVLTAMVGPERATSAVRISLGEETTLDQIDEALRCWSRVVVRARPLR</sequence>
<dbReference type="STRING" id="52.CMC5_046360"/>
<dbReference type="RefSeq" id="WP_050432410.1">
    <property type="nucleotide sequence ID" value="NZ_CP012159.1"/>
</dbReference>
<keyword evidence="3 10" id="KW-0808">Transferase</keyword>
<dbReference type="PANTHER" id="PTHR11601">
    <property type="entry name" value="CYSTEINE DESULFURYLASE FAMILY MEMBER"/>
    <property type="match status" value="1"/>
</dbReference>
<reference evidence="10 11" key="1">
    <citation type="submission" date="2015-07" db="EMBL/GenBank/DDBJ databases">
        <title>Genome analysis of myxobacterium Chondromyces crocatus Cm c5 reveals a high potential for natural compound synthesis and the genetic basis for the loss of fruiting body formation.</title>
        <authorList>
            <person name="Zaburannyi N."/>
            <person name="Bunk B."/>
            <person name="Maier J."/>
            <person name="Overmann J."/>
            <person name="Mueller R."/>
        </authorList>
    </citation>
    <scope>NUCLEOTIDE SEQUENCE [LARGE SCALE GENOMIC DNA]</scope>
    <source>
        <strain evidence="10 11">Cm c5</strain>
    </source>
</reference>
<keyword evidence="4" id="KW-0479">Metal-binding</keyword>
<dbReference type="KEGG" id="ccro:CMC5_046360"/>
<evidence type="ECO:0000256" key="8">
    <source>
        <dbReference type="ARBA" id="ARBA00050776"/>
    </source>
</evidence>
<keyword evidence="6" id="KW-0408">Iron</keyword>
<evidence type="ECO:0000256" key="6">
    <source>
        <dbReference type="ARBA" id="ARBA00023004"/>
    </source>
</evidence>
<comment type="cofactor">
    <cofactor evidence="1">
        <name>pyridoxal 5'-phosphate</name>
        <dbReference type="ChEBI" id="CHEBI:597326"/>
    </cofactor>
</comment>
<dbReference type="Gene3D" id="3.40.640.10">
    <property type="entry name" value="Type I PLP-dependent aspartate aminotransferase-like (Major domain)"/>
    <property type="match status" value="1"/>
</dbReference>
<dbReference type="InterPro" id="IPR015424">
    <property type="entry name" value="PyrdxlP-dep_Trfase"/>
</dbReference>
<proteinExistence type="inferred from homology"/>
<keyword evidence="7" id="KW-0411">Iron-sulfur</keyword>
<dbReference type="OrthoDB" id="9804366at2"/>
<comment type="catalytic activity">
    <reaction evidence="8">
        <text>(sulfur carrier)-H + L-cysteine = (sulfur carrier)-SH + L-alanine</text>
        <dbReference type="Rhea" id="RHEA:43892"/>
        <dbReference type="Rhea" id="RHEA-COMP:14737"/>
        <dbReference type="Rhea" id="RHEA-COMP:14739"/>
        <dbReference type="ChEBI" id="CHEBI:29917"/>
        <dbReference type="ChEBI" id="CHEBI:35235"/>
        <dbReference type="ChEBI" id="CHEBI:57972"/>
        <dbReference type="ChEBI" id="CHEBI:64428"/>
        <dbReference type="EC" id="2.8.1.7"/>
    </reaction>
</comment>
<evidence type="ECO:0000256" key="4">
    <source>
        <dbReference type="ARBA" id="ARBA00022723"/>
    </source>
</evidence>
<organism evidence="10 11">
    <name type="scientific">Chondromyces crocatus</name>
    <dbReference type="NCBI Taxonomy" id="52"/>
    <lineage>
        <taxon>Bacteria</taxon>
        <taxon>Pseudomonadati</taxon>
        <taxon>Myxococcota</taxon>
        <taxon>Polyangia</taxon>
        <taxon>Polyangiales</taxon>
        <taxon>Polyangiaceae</taxon>
        <taxon>Chondromyces</taxon>
    </lineage>
</organism>
<dbReference type="EMBL" id="CP012159">
    <property type="protein sequence ID" value="AKT40481.1"/>
    <property type="molecule type" value="Genomic_DNA"/>
</dbReference>
<dbReference type="InterPro" id="IPR016454">
    <property type="entry name" value="Cysteine_dSase"/>
</dbReference>
<dbReference type="Gene3D" id="3.90.1150.10">
    <property type="entry name" value="Aspartate Aminotransferase, domain 1"/>
    <property type="match status" value="1"/>
</dbReference>
<dbReference type="InterPro" id="IPR015421">
    <property type="entry name" value="PyrdxlP-dep_Trfase_major"/>
</dbReference>
<evidence type="ECO:0000313" key="11">
    <source>
        <dbReference type="Proteomes" id="UP000067626"/>
    </source>
</evidence>
<dbReference type="SUPFAM" id="SSF53383">
    <property type="entry name" value="PLP-dependent transferases"/>
    <property type="match status" value="1"/>
</dbReference>
<dbReference type="Proteomes" id="UP000067626">
    <property type="component" value="Chromosome"/>
</dbReference>
<evidence type="ECO:0000259" key="9">
    <source>
        <dbReference type="Pfam" id="PF00266"/>
    </source>
</evidence>
<dbReference type="PIRSF" id="PIRSF005572">
    <property type="entry name" value="NifS"/>
    <property type="match status" value="1"/>
</dbReference>
<dbReference type="InterPro" id="IPR000192">
    <property type="entry name" value="Aminotrans_V_dom"/>
</dbReference>
<dbReference type="PATRIC" id="fig|52.7.peg.5116"/>
<accession>A0A0K1EHY4</accession>
<evidence type="ECO:0000256" key="5">
    <source>
        <dbReference type="ARBA" id="ARBA00022898"/>
    </source>
</evidence>
<evidence type="ECO:0000256" key="3">
    <source>
        <dbReference type="ARBA" id="ARBA00022679"/>
    </source>
</evidence>
<comment type="similarity">
    <text evidence="2">Belongs to the class-V pyridoxal-phosphate-dependent aminotransferase family. NifS/IscS subfamily.</text>
</comment>
<dbReference type="GO" id="GO:0051536">
    <property type="term" value="F:iron-sulfur cluster binding"/>
    <property type="evidence" value="ECO:0007669"/>
    <property type="project" value="UniProtKB-KW"/>
</dbReference>
<protein>
    <submittedName>
        <fullName evidence="10">Cysteine desulfurase</fullName>
        <ecNumber evidence="10">2.8.1.7</ecNumber>
    </submittedName>
</protein>
<name>A0A0K1EHY4_CHOCO</name>
<dbReference type="AlphaFoldDB" id="A0A0K1EHY4"/>